<evidence type="ECO:0000313" key="1">
    <source>
        <dbReference type="EMBL" id="DAF90340.1"/>
    </source>
</evidence>
<protein>
    <submittedName>
        <fullName evidence="1">Uncharacterized protein</fullName>
    </submittedName>
</protein>
<proteinExistence type="predicted"/>
<dbReference type="EMBL" id="BK016026">
    <property type="protein sequence ID" value="DAF90340.1"/>
    <property type="molecule type" value="Genomic_DNA"/>
</dbReference>
<accession>A0A8S5U7B6</accession>
<reference evidence="1" key="1">
    <citation type="journal article" date="2021" name="Proc. Natl. Acad. Sci. U.S.A.">
        <title>A Catalog of Tens of Thousands of Viruses from Human Metagenomes Reveals Hidden Associations with Chronic Diseases.</title>
        <authorList>
            <person name="Tisza M.J."/>
            <person name="Buck C.B."/>
        </authorList>
    </citation>
    <scope>NUCLEOTIDE SEQUENCE</scope>
    <source>
        <strain evidence="1">CtsQA11</strain>
    </source>
</reference>
<name>A0A8S5U7B6_9CAUD</name>
<sequence>MKPEEALKELSYDSTAYGGKCTSEVRKVAVKAMKKTDSDETERY</sequence>
<organism evidence="1">
    <name type="scientific">Myoviridae sp. ctsQA11</name>
    <dbReference type="NCBI Taxonomy" id="2825193"/>
    <lineage>
        <taxon>Viruses</taxon>
        <taxon>Duplodnaviria</taxon>
        <taxon>Heunggongvirae</taxon>
        <taxon>Uroviricota</taxon>
        <taxon>Caudoviricetes</taxon>
    </lineage>
</organism>